<gene>
    <name evidence="1" type="ORF">FANTH_11930</name>
</gene>
<keyword evidence="2" id="KW-1185">Reference proteome</keyword>
<proteinExistence type="predicted"/>
<dbReference type="EMBL" id="JABEVY010000373">
    <property type="protein sequence ID" value="KAF5234892.1"/>
    <property type="molecule type" value="Genomic_DNA"/>
</dbReference>
<accession>A0A8H5DTF2</accession>
<sequence>MRQEVRVTPSRSELHVDAFEDCAGPVWNQGQLPEWASRTAIDHSEPSTGFTDAVISAVSVPFDSSFDYHSPTINLLLFYMKCITPLAQILHLDSQQANDHQAPINRNGSMSPSYIEEATVTETSNLNQQAWVTMEQPQLQSAQLATRAFQGLFSTMTWPTTEDLPHWTLDFHYVLQRRIKFFISSPQATMGWSR</sequence>
<name>A0A8H5DTF2_9HYPO</name>
<protein>
    <submittedName>
        <fullName evidence="1">Uncharacterized protein</fullName>
    </submittedName>
</protein>
<comment type="caution">
    <text evidence="1">The sequence shown here is derived from an EMBL/GenBank/DDBJ whole genome shotgun (WGS) entry which is preliminary data.</text>
</comment>
<dbReference type="AlphaFoldDB" id="A0A8H5DTF2"/>
<organism evidence="1 2">
    <name type="scientific">Fusarium anthophilum</name>
    <dbReference type="NCBI Taxonomy" id="48485"/>
    <lineage>
        <taxon>Eukaryota</taxon>
        <taxon>Fungi</taxon>
        <taxon>Dikarya</taxon>
        <taxon>Ascomycota</taxon>
        <taxon>Pezizomycotina</taxon>
        <taxon>Sordariomycetes</taxon>
        <taxon>Hypocreomycetidae</taxon>
        <taxon>Hypocreales</taxon>
        <taxon>Nectriaceae</taxon>
        <taxon>Fusarium</taxon>
        <taxon>Fusarium fujikuroi species complex</taxon>
    </lineage>
</organism>
<dbReference type="Proteomes" id="UP000573603">
    <property type="component" value="Unassembled WGS sequence"/>
</dbReference>
<evidence type="ECO:0000313" key="1">
    <source>
        <dbReference type="EMBL" id="KAF5234892.1"/>
    </source>
</evidence>
<evidence type="ECO:0000313" key="2">
    <source>
        <dbReference type="Proteomes" id="UP000573603"/>
    </source>
</evidence>
<reference evidence="1 2" key="1">
    <citation type="journal article" date="2020" name="BMC Genomics">
        <title>Correction to: Identification and distribution of gene clusters required for synthesis of sphingolipid metabolism inhibitors in diverse species of the filamentous fungus Fusarium.</title>
        <authorList>
            <person name="Kim H.S."/>
            <person name="Lohmar J.M."/>
            <person name="Busman M."/>
            <person name="Brown D.W."/>
            <person name="Naumann T.A."/>
            <person name="Divon H.H."/>
            <person name="Lysoe E."/>
            <person name="Uhlig S."/>
            <person name="Proctor R.H."/>
        </authorList>
    </citation>
    <scope>NUCLEOTIDE SEQUENCE [LARGE SCALE GENOMIC DNA]</scope>
    <source>
        <strain evidence="1 2">NRRL 25214</strain>
    </source>
</reference>